<name>A0A376CTT3_9CORY</name>
<dbReference type="InterPro" id="IPR005822">
    <property type="entry name" value="Ribosomal_uL13"/>
</dbReference>
<dbReference type="GO" id="GO:0003729">
    <property type="term" value="F:mRNA binding"/>
    <property type="evidence" value="ECO:0007669"/>
    <property type="project" value="TreeGrafter"/>
</dbReference>
<evidence type="ECO:0000313" key="6">
    <source>
        <dbReference type="Proteomes" id="UP000254287"/>
    </source>
</evidence>
<reference evidence="5 6" key="1">
    <citation type="submission" date="2018-06" db="EMBL/GenBank/DDBJ databases">
        <authorList>
            <consortium name="Pathogen Informatics"/>
            <person name="Doyle S."/>
        </authorList>
    </citation>
    <scope>NUCLEOTIDE SEQUENCE [LARGE SCALE GENOMIC DNA]</scope>
    <source>
        <strain evidence="5 6">NCTC10289</strain>
    </source>
</reference>
<dbReference type="EMBL" id="UFXP01000001">
    <property type="protein sequence ID" value="STC74734.1"/>
    <property type="molecule type" value="Genomic_DNA"/>
</dbReference>
<evidence type="ECO:0000256" key="1">
    <source>
        <dbReference type="ARBA" id="ARBA00006227"/>
    </source>
</evidence>
<keyword evidence="2 4" id="KW-0689">Ribosomal protein</keyword>
<sequence length="260" mass="29114">MAWIRDEEKLDAPPSPRAWETLLAVRKAPVSLLVNVSSPDSPMPIHRAGKRWRGAISAFWVFNLLRTKVKHLCVRILCWVRADCRSPPAAVGIRVWAYIAMAGSSETDFQGVILSTFHPKSGDITRKWYVIDATDVVLGKLASTVADMLRGKHKPQYAPNVDCGDHIIILNADKIHISSNKREREMRYRHSGYPGGLKSMTLGQSLDANPVRVIEEAVKGMMPHNKLSNASIKKLHVFVGEEHPYAGQKPETFEFKQVAQ</sequence>
<dbReference type="AlphaFoldDB" id="A0A376CTT3"/>
<comment type="similarity">
    <text evidence="1 4">Belongs to the universal ribosomal protein uL13 family.</text>
</comment>
<dbReference type="GO" id="GO:0017148">
    <property type="term" value="P:negative regulation of translation"/>
    <property type="evidence" value="ECO:0007669"/>
    <property type="project" value="TreeGrafter"/>
</dbReference>
<dbReference type="Pfam" id="PF00572">
    <property type="entry name" value="Ribosomal_L13"/>
    <property type="match status" value="1"/>
</dbReference>
<protein>
    <recommendedName>
        <fullName evidence="4">Large ribosomal subunit protein uL13</fullName>
    </recommendedName>
</protein>
<dbReference type="PANTHER" id="PTHR11545:SF2">
    <property type="entry name" value="LARGE RIBOSOMAL SUBUNIT PROTEIN UL13M"/>
    <property type="match status" value="1"/>
</dbReference>
<evidence type="ECO:0000256" key="2">
    <source>
        <dbReference type="ARBA" id="ARBA00022980"/>
    </source>
</evidence>
<dbReference type="Gene3D" id="3.90.1180.10">
    <property type="entry name" value="Ribosomal protein L13"/>
    <property type="match status" value="1"/>
</dbReference>
<dbReference type="HAMAP" id="MF_01366">
    <property type="entry name" value="Ribosomal_uL13"/>
    <property type="match status" value="1"/>
</dbReference>
<dbReference type="Proteomes" id="UP000254287">
    <property type="component" value="Unassembled WGS sequence"/>
</dbReference>
<dbReference type="InterPro" id="IPR036899">
    <property type="entry name" value="Ribosomal_uL13_sf"/>
</dbReference>
<dbReference type="GO" id="GO:0003735">
    <property type="term" value="F:structural constituent of ribosome"/>
    <property type="evidence" value="ECO:0007669"/>
    <property type="project" value="InterPro"/>
</dbReference>
<evidence type="ECO:0000256" key="3">
    <source>
        <dbReference type="ARBA" id="ARBA00023274"/>
    </source>
</evidence>
<proteinExistence type="inferred from homology"/>
<dbReference type="CDD" id="cd00392">
    <property type="entry name" value="Ribosomal_L13"/>
    <property type="match status" value="1"/>
</dbReference>
<comment type="subunit">
    <text evidence="4">Part of the 50S ribosomal subunit.</text>
</comment>
<dbReference type="SUPFAM" id="SSF52161">
    <property type="entry name" value="Ribosomal protein L13"/>
    <property type="match status" value="1"/>
</dbReference>
<dbReference type="PANTHER" id="PTHR11545">
    <property type="entry name" value="RIBOSOMAL PROTEIN L13"/>
    <property type="match status" value="1"/>
</dbReference>
<keyword evidence="3 4" id="KW-0687">Ribonucleoprotein</keyword>
<organism evidence="5 6">
    <name type="scientific">Corynebacterium minutissimum</name>
    <dbReference type="NCBI Taxonomy" id="38301"/>
    <lineage>
        <taxon>Bacteria</taxon>
        <taxon>Bacillati</taxon>
        <taxon>Actinomycetota</taxon>
        <taxon>Actinomycetes</taxon>
        <taxon>Mycobacteriales</taxon>
        <taxon>Corynebacteriaceae</taxon>
        <taxon>Corynebacterium</taxon>
    </lineage>
</organism>
<dbReference type="GO" id="GO:0022625">
    <property type="term" value="C:cytosolic large ribosomal subunit"/>
    <property type="evidence" value="ECO:0007669"/>
    <property type="project" value="TreeGrafter"/>
</dbReference>
<evidence type="ECO:0000313" key="5">
    <source>
        <dbReference type="EMBL" id="STC74734.1"/>
    </source>
</evidence>
<comment type="function">
    <text evidence="4">This protein is one of the early assembly proteins of the 50S ribosomal subunit, although it is not seen to bind rRNA by itself. It is important during the early stages of 50S assembly.</text>
</comment>
<dbReference type="NCBIfam" id="TIGR01066">
    <property type="entry name" value="rplM_bact"/>
    <property type="match status" value="1"/>
</dbReference>
<dbReference type="InterPro" id="IPR005823">
    <property type="entry name" value="Ribosomal_uL13_bac-type"/>
</dbReference>
<dbReference type="GO" id="GO:0006412">
    <property type="term" value="P:translation"/>
    <property type="evidence" value="ECO:0007669"/>
    <property type="project" value="UniProtKB-UniRule"/>
</dbReference>
<evidence type="ECO:0000256" key="4">
    <source>
        <dbReference type="HAMAP-Rule" id="MF_01366"/>
    </source>
</evidence>
<accession>A0A376CTT3</accession>
<gene>
    <name evidence="4 5" type="primary">rplM</name>
    <name evidence="5" type="ORF">NCTC10289_00462</name>
</gene>